<dbReference type="EMBL" id="FQUS01000007">
    <property type="protein sequence ID" value="SHF30336.1"/>
    <property type="molecule type" value="Genomic_DNA"/>
</dbReference>
<dbReference type="AlphaFoldDB" id="A0A1M5AJM4"/>
<sequence>MKKKELVICGVVLLGAAVFSGCEQEEIMSYDEEYTALNFTADSTTYSFLDNPEDEYVQEITLQVMGDSTGHDRPITLEIIEDSLTTAGSSDYDMMEGVVPAGQFTGVQSIRLYNSEKLDSSRVSLHFRVEDSGDFKPGNAESDDFLLTWTNEVVLPEWRWYSYFFCTEPSSTAYRIIVELTGFTELTRRDVYFDVGVSGMRALGREFGDYIKQYNQEHPDDPLRHEDGPREGELIEPIYYTQSEYD</sequence>
<evidence type="ECO:0008006" key="4">
    <source>
        <dbReference type="Google" id="ProtNLM"/>
    </source>
</evidence>
<evidence type="ECO:0000256" key="1">
    <source>
        <dbReference type="SAM" id="MobiDB-lite"/>
    </source>
</evidence>
<dbReference type="OrthoDB" id="1094829at2"/>
<feature type="compositionally biased region" description="Basic and acidic residues" evidence="1">
    <location>
        <begin position="217"/>
        <end position="233"/>
    </location>
</feature>
<dbReference type="PROSITE" id="PS51257">
    <property type="entry name" value="PROKAR_LIPOPROTEIN"/>
    <property type="match status" value="1"/>
</dbReference>
<dbReference type="Proteomes" id="UP000184041">
    <property type="component" value="Unassembled WGS sequence"/>
</dbReference>
<proteinExistence type="predicted"/>
<name>A0A1M5AJM4_9BACT</name>
<gene>
    <name evidence="2" type="ORF">SAMN05443144_10787</name>
</gene>
<dbReference type="RefSeq" id="WP_073062050.1">
    <property type="nucleotide sequence ID" value="NZ_FQUS01000007.1"/>
</dbReference>
<dbReference type="InterPro" id="IPR032299">
    <property type="entry name" value="DUF4843"/>
</dbReference>
<feature type="region of interest" description="Disordered" evidence="1">
    <location>
        <begin position="217"/>
        <end position="246"/>
    </location>
</feature>
<reference evidence="2 3" key="1">
    <citation type="submission" date="2016-11" db="EMBL/GenBank/DDBJ databases">
        <authorList>
            <person name="Jaros S."/>
            <person name="Januszkiewicz K."/>
            <person name="Wedrychowicz H."/>
        </authorList>
    </citation>
    <scope>NUCLEOTIDE SEQUENCE [LARGE SCALE GENOMIC DNA]</scope>
    <source>
        <strain evidence="2 3">DSM 21986</strain>
    </source>
</reference>
<protein>
    <recommendedName>
        <fullName evidence="4">DUF4843 domain-containing protein</fullName>
    </recommendedName>
</protein>
<organism evidence="2 3">
    <name type="scientific">Fodinibius roseus</name>
    <dbReference type="NCBI Taxonomy" id="1194090"/>
    <lineage>
        <taxon>Bacteria</taxon>
        <taxon>Pseudomonadati</taxon>
        <taxon>Balneolota</taxon>
        <taxon>Balneolia</taxon>
        <taxon>Balneolales</taxon>
        <taxon>Balneolaceae</taxon>
        <taxon>Fodinibius</taxon>
    </lineage>
</organism>
<dbReference type="STRING" id="1194090.SAMN05443144_10787"/>
<evidence type="ECO:0000313" key="2">
    <source>
        <dbReference type="EMBL" id="SHF30336.1"/>
    </source>
</evidence>
<dbReference type="Pfam" id="PF16132">
    <property type="entry name" value="DUF4843"/>
    <property type="match status" value="1"/>
</dbReference>
<keyword evidence="3" id="KW-1185">Reference proteome</keyword>
<accession>A0A1M5AJM4</accession>
<evidence type="ECO:0000313" key="3">
    <source>
        <dbReference type="Proteomes" id="UP000184041"/>
    </source>
</evidence>